<accession>A0A2B7WL94</accession>
<reference evidence="2 3" key="1">
    <citation type="submission" date="2017-10" db="EMBL/GenBank/DDBJ databases">
        <title>Comparative genomics in systemic dimorphic fungi from Ajellomycetaceae.</title>
        <authorList>
            <person name="Munoz J.F."/>
            <person name="Mcewen J.G."/>
            <person name="Clay O.K."/>
            <person name="Cuomo C.A."/>
        </authorList>
    </citation>
    <scope>NUCLEOTIDE SEQUENCE [LARGE SCALE GENOMIC DNA]</scope>
    <source>
        <strain evidence="2 3">UAMH130</strain>
    </source>
</reference>
<proteinExistence type="predicted"/>
<organism evidence="2 3">
    <name type="scientific">Blastomyces parvus</name>
    <dbReference type="NCBI Taxonomy" id="2060905"/>
    <lineage>
        <taxon>Eukaryota</taxon>
        <taxon>Fungi</taxon>
        <taxon>Dikarya</taxon>
        <taxon>Ascomycota</taxon>
        <taxon>Pezizomycotina</taxon>
        <taxon>Eurotiomycetes</taxon>
        <taxon>Eurotiomycetidae</taxon>
        <taxon>Onygenales</taxon>
        <taxon>Ajellomycetaceae</taxon>
        <taxon>Blastomyces</taxon>
    </lineage>
</organism>
<dbReference type="AlphaFoldDB" id="A0A2B7WL94"/>
<keyword evidence="3" id="KW-1185">Reference proteome</keyword>
<feature type="region of interest" description="Disordered" evidence="1">
    <location>
        <begin position="40"/>
        <end position="63"/>
    </location>
</feature>
<sequence>MNLAYYLFSYPPKLPRARLSPGCDIGALFVSPKLNRAETSNAGNQIARVEQTEQDEKEIKQEN</sequence>
<protein>
    <submittedName>
        <fullName evidence="2">Uncharacterized protein</fullName>
    </submittedName>
</protein>
<gene>
    <name evidence="2" type="ORF">GX51_07386</name>
</gene>
<evidence type="ECO:0000313" key="3">
    <source>
        <dbReference type="Proteomes" id="UP000224080"/>
    </source>
</evidence>
<comment type="caution">
    <text evidence="2">The sequence shown here is derived from an EMBL/GenBank/DDBJ whole genome shotgun (WGS) entry which is preliminary data.</text>
</comment>
<evidence type="ECO:0000313" key="2">
    <source>
        <dbReference type="EMBL" id="PGG97291.1"/>
    </source>
</evidence>
<evidence type="ECO:0000256" key="1">
    <source>
        <dbReference type="SAM" id="MobiDB-lite"/>
    </source>
</evidence>
<name>A0A2B7WL94_9EURO</name>
<dbReference type="EMBL" id="PDNC01000147">
    <property type="protein sequence ID" value="PGG97291.1"/>
    <property type="molecule type" value="Genomic_DNA"/>
</dbReference>
<dbReference type="Proteomes" id="UP000224080">
    <property type="component" value="Unassembled WGS sequence"/>
</dbReference>